<reference evidence="1" key="1">
    <citation type="submission" date="2016-03" db="EMBL/GenBank/DDBJ databases">
        <title>Mechanisms controlling the formation of the plant cell surface in tip-growing cells are functionally conserved among land plants.</title>
        <authorList>
            <person name="Honkanen S."/>
            <person name="Jones V.A."/>
            <person name="Morieri G."/>
            <person name="Champion C."/>
            <person name="Hetherington A.J."/>
            <person name="Kelly S."/>
            <person name="Saint-Marcoux D."/>
            <person name="Proust H."/>
            <person name="Prescott H."/>
            <person name="Dolan L."/>
        </authorList>
    </citation>
    <scope>NUCLEOTIDE SEQUENCE [LARGE SCALE GENOMIC DNA]</scope>
    <source>
        <tissue evidence="1">Whole gametophyte</tissue>
    </source>
</reference>
<sequence>MRDHLDLKDLHMEGDGLLETTLKWTKLGELERRVTELIASSVAQQRQSNSKLNSFISGLEESKENLKLELSATLNEIGVDSNSASMVTVESASVCACQGLVSQ</sequence>
<keyword evidence="2" id="KW-1185">Reference proteome</keyword>
<dbReference type="EMBL" id="LVLJ01004076">
    <property type="protein sequence ID" value="OAE18370.1"/>
    <property type="molecule type" value="Genomic_DNA"/>
</dbReference>
<dbReference type="AlphaFoldDB" id="A0A176VBZ8"/>
<gene>
    <name evidence="1" type="ORF">AXG93_2727s1360</name>
</gene>
<evidence type="ECO:0000313" key="1">
    <source>
        <dbReference type="EMBL" id="OAE18370.1"/>
    </source>
</evidence>
<organism evidence="1 2">
    <name type="scientific">Marchantia polymorpha subsp. ruderalis</name>
    <dbReference type="NCBI Taxonomy" id="1480154"/>
    <lineage>
        <taxon>Eukaryota</taxon>
        <taxon>Viridiplantae</taxon>
        <taxon>Streptophyta</taxon>
        <taxon>Embryophyta</taxon>
        <taxon>Marchantiophyta</taxon>
        <taxon>Marchantiopsida</taxon>
        <taxon>Marchantiidae</taxon>
        <taxon>Marchantiales</taxon>
        <taxon>Marchantiaceae</taxon>
        <taxon>Marchantia</taxon>
    </lineage>
</organism>
<evidence type="ECO:0000313" key="2">
    <source>
        <dbReference type="Proteomes" id="UP000077202"/>
    </source>
</evidence>
<accession>A0A176VBZ8</accession>
<name>A0A176VBZ8_MARPO</name>
<comment type="caution">
    <text evidence="1">The sequence shown here is derived from an EMBL/GenBank/DDBJ whole genome shotgun (WGS) entry which is preliminary data.</text>
</comment>
<dbReference type="Proteomes" id="UP000077202">
    <property type="component" value="Unassembled WGS sequence"/>
</dbReference>
<protein>
    <submittedName>
        <fullName evidence="1">Uncharacterized protein</fullName>
    </submittedName>
</protein>
<proteinExistence type="predicted"/>